<feature type="region of interest" description="Disordered" evidence="1">
    <location>
        <begin position="215"/>
        <end position="275"/>
    </location>
</feature>
<feature type="compositionally biased region" description="Basic and acidic residues" evidence="1">
    <location>
        <begin position="225"/>
        <end position="234"/>
    </location>
</feature>
<sequence length="275" mass="29145">MNARRPAHARGGGPYRPVVNGAASWRPVPRVPAGAGVEPHPLAGVVRVERRVQPFGHVLGGRGIQIGERFLRHPQLEHGGTCPVGIGAVVDGLVYVDDVHRREARRRQQVGRDVGVGQGEGVDGRCGRRRWRLPGGERRLDRDMPLLVLGGLPDQLHQARARTEGPPDVGERGAGVGEEHRAEPAGGEREVLRREGMGLGVGLHEADIAEPVRLGLPAGPRQHRTRDVDAERGPRRGGSGGVPGGLPGAAADVEDTVTGPDVEGRPQPPVVAGEF</sequence>
<evidence type="ECO:0000256" key="1">
    <source>
        <dbReference type="SAM" id="MobiDB-lite"/>
    </source>
</evidence>
<dbReference type="AlphaFoldDB" id="A0A2T0Q1S4"/>
<organism evidence="2 3">
    <name type="scientific">Allonocardiopsis opalescens</name>
    <dbReference type="NCBI Taxonomy" id="1144618"/>
    <lineage>
        <taxon>Bacteria</taxon>
        <taxon>Bacillati</taxon>
        <taxon>Actinomycetota</taxon>
        <taxon>Actinomycetes</taxon>
        <taxon>Streptosporangiales</taxon>
        <taxon>Allonocardiopsis</taxon>
    </lineage>
</organism>
<feature type="compositionally biased region" description="Gly residues" evidence="1">
    <location>
        <begin position="236"/>
        <end position="247"/>
    </location>
</feature>
<feature type="compositionally biased region" description="Basic and acidic residues" evidence="1">
    <location>
        <begin position="161"/>
        <end position="189"/>
    </location>
</feature>
<gene>
    <name evidence="2" type="ORF">CLV72_10510</name>
</gene>
<dbReference type="Proteomes" id="UP000237846">
    <property type="component" value="Unassembled WGS sequence"/>
</dbReference>
<protein>
    <submittedName>
        <fullName evidence="2">Uncharacterized protein</fullName>
    </submittedName>
</protein>
<comment type="caution">
    <text evidence="2">The sequence shown here is derived from an EMBL/GenBank/DDBJ whole genome shotgun (WGS) entry which is preliminary data.</text>
</comment>
<name>A0A2T0Q1S4_9ACTN</name>
<accession>A0A2T0Q1S4</accession>
<dbReference type="EMBL" id="PVZC01000005">
    <property type="protein sequence ID" value="PRX97660.1"/>
    <property type="molecule type" value="Genomic_DNA"/>
</dbReference>
<reference evidence="2 3" key="1">
    <citation type="submission" date="2018-03" db="EMBL/GenBank/DDBJ databases">
        <title>Genomic Encyclopedia of Archaeal and Bacterial Type Strains, Phase II (KMG-II): from individual species to whole genera.</title>
        <authorList>
            <person name="Goeker M."/>
        </authorList>
    </citation>
    <scope>NUCLEOTIDE SEQUENCE [LARGE SCALE GENOMIC DNA]</scope>
    <source>
        <strain evidence="2 3">DSM 45601</strain>
    </source>
</reference>
<evidence type="ECO:0000313" key="2">
    <source>
        <dbReference type="EMBL" id="PRX97660.1"/>
    </source>
</evidence>
<proteinExistence type="predicted"/>
<keyword evidence="3" id="KW-1185">Reference proteome</keyword>
<feature type="region of interest" description="Disordered" evidence="1">
    <location>
        <begin position="158"/>
        <end position="189"/>
    </location>
</feature>
<evidence type="ECO:0000313" key="3">
    <source>
        <dbReference type="Proteomes" id="UP000237846"/>
    </source>
</evidence>